<proteinExistence type="predicted"/>
<gene>
    <name evidence="1" type="ORF">ACFO9E_28195</name>
</gene>
<dbReference type="RefSeq" id="WP_381200980.1">
    <property type="nucleotide sequence ID" value="NZ_JBHSFE010000027.1"/>
</dbReference>
<dbReference type="Proteomes" id="UP001595993">
    <property type="component" value="Unassembled WGS sequence"/>
</dbReference>
<dbReference type="EMBL" id="JBHSFE010000027">
    <property type="protein sequence ID" value="MFC4611634.1"/>
    <property type="molecule type" value="Genomic_DNA"/>
</dbReference>
<evidence type="ECO:0000313" key="1">
    <source>
        <dbReference type="EMBL" id="MFC4611634.1"/>
    </source>
</evidence>
<accession>A0ABV9GGA2</accession>
<keyword evidence="2" id="KW-1185">Reference proteome</keyword>
<comment type="caution">
    <text evidence="1">The sequence shown here is derived from an EMBL/GenBank/DDBJ whole genome shotgun (WGS) entry which is preliminary data.</text>
</comment>
<evidence type="ECO:0000313" key="2">
    <source>
        <dbReference type="Proteomes" id="UP001595993"/>
    </source>
</evidence>
<sequence>MPGSTTLGGGHGVDSIEHTDAVRLASVLREMSGLLSVDGPNRLTDAQVSALCGGQVHHRQEFGEWVARVARDLTQRVSA</sequence>
<protein>
    <submittedName>
        <fullName evidence="1">Uncharacterized protein</fullName>
    </submittedName>
</protein>
<reference evidence="2" key="1">
    <citation type="journal article" date="2019" name="Int. J. Syst. Evol. Microbiol.">
        <title>The Global Catalogue of Microorganisms (GCM) 10K type strain sequencing project: providing services to taxonomists for standard genome sequencing and annotation.</title>
        <authorList>
            <consortium name="The Broad Institute Genomics Platform"/>
            <consortium name="The Broad Institute Genome Sequencing Center for Infectious Disease"/>
            <person name="Wu L."/>
            <person name="Ma J."/>
        </authorList>
    </citation>
    <scope>NUCLEOTIDE SEQUENCE [LARGE SCALE GENOMIC DNA]</scope>
    <source>
        <strain evidence="2">CGMCC 4.7139</strain>
    </source>
</reference>
<name>A0ABV9GGA2_9ACTN</name>
<organism evidence="1 2">
    <name type="scientific">Streptomyces maoxianensis</name>
    <dbReference type="NCBI Taxonomy" id="1459942"/>
    <lineage>
        <taxon>Bacteria</taxon>
        <taxon>Bacillati</taxon>
        <taxon>Actinomycetota</taxon>
        <taxon>Actinomycetes</taxon>
        <taxon>Kitasatosporales</taxon>
        <taxon>Streptomycetaceae</taxon>
        <taxon>Streptomyces</taxon>
    </lineage>
</organism>